<feature type="compositionally biased region" description="Basic and acidic residues" evidence="1">
    <location>
        <begin position="27"/>
        <end position="43"/>
    </location>
</feature>
<reference evidence="2 3" key="1">
    <citation type="journal article" date="2013" name="Genome Biol.">
        <title>The genome sequence of the most widely cultivated cacao type and its use to identify candidate genes regulating pod color.</title>
        <authorList>
            <person name="Motamayor J.C."/>
            <person name="Mockaitis K."/>
            <person name="Schmutz J."/>
            <person name="Haiminen N."/>
            <person name="Iii D.L."/>
            <person name="Cornejo O."/>
            <person name="Findley S.D."/>
            <person name="Zheng P."/>
            <person name="Utro F."/>
            <person name="Royaert S."/>
            <person name="Saski C."/>
            <person name="Jenkins J."/>
            <person name="Podicheti R."/>
            <person name="Zhao M."/>
            <person name="Scheffler B.E."/>
            <person name="Stack J.C."/>
            <person name="Feltus F.A."/>
            <person name="Mustiga G.M."/>
            <person name="Amores F."/>
            <person name="Phillips W."/>
            <person name="Marelli J.P."/>
            <person name="May G.D."/>
            <person name="Shapiro H."/>
            <person name="Ma J."/>
            <person name="Bustamante C.D."/>
            <person name="Schnell R.J."/>
            <person name="Main D."/>
            <person name="Gilbert D."/>
            <person name="Parida L."/>
            <person name="Kuhn D.N."/>
        </authorList>
    </citation>
    <scope>NUCLEOTIDE SEQUENCE [LARGE SCALE GENOMIC DNA]</scope>
    <source>
        <strain evidence="3">cv. Matina 1-6</strain>
    </source>
</reference>
<organism evidence="2 3">
    <name type="scientific">Theobroma cacao</name>
    <name type="common">Cacao</name>
    <name type="synonym">Cocoa</name>
    <dbReference type="NCBI Taxonomy" id="3641"/>
    <lineage>
        <taxon>Eukaryota</taxon>
        <taxon>Viridiplantae</taxon>
        <taxon>Streptophyta</taxon>
        <taxon>Embryophyta</taxon>
        <taxon>Tracheophyta</taxon>
        <taxon>Spermatophyta</taxon>
        <taxon>Magnoliopsida</taxon>
        <taxon>eudicotyledons</taxon>
        <taxon>Gunneridae</taxon>
        <taxon>Pentapetalae</taxon>
        <taxon>rosids</taxon>
        <taxon>malvids</taxon>
        <taxon>Malvales</taxon>
        <taxon>Malvaceae</taxon>
        <taxon>Byttnerioideae</taxon>
        <taxon>Theobroma</taxon>
    </lineage>
</organism>
<dbReference type="InParanoid" id="A0A061DJD9"/>
<feature type="compositionally biased region" description="Polar residues" evidence="1">
    <location>
        <begin position="12"/>
        <end position="26"/>
    </location>
</feature>
<evidence type="ECO:0000313" key="2">
    <source>
        <dbReference type="EMBL" id="EOX92660.1"/>
    </source>
</evidence>
<protein>
    <submittedName>
        <fullName evidence="2">Uncharacterized protein</fullName>
    </submittedName>
</protein>
<evidence type="ECO:0000256" key="1">
    <source>
        <dbReference type="SAM" id="MobiDB-lite"/>
    </source>
</evidence>
<feature type="region of interest" description="Disordered" evidence="1">
    <location>
        <begin position="1"/>
        <end position="43"/>
    </location>
</feature>
<dbReference type="HOGENOM" id="CLU_2162989_0_0_1"/>
<proteinExistence type="predicted"/>
<accession>A0A061DJD9</accession>
<name>A0A061DJD9_THECC</name>
<keyword evidence="3" id="KW-1185">Reference proteome</keyword>
<dbReference type="Proteomes" id="UP000026915">
    <property type="component" value="Chromosome 1"/>
</dbReference>
<dbReference type="AlphaFoldDB" id="A0A061DJD9"/>
<dbReference type="Gramene" id="EOX92660">
    <property type="protein sequence ID" value="EOX92660"/>
    <property type="gene ID" value="TCM_001576"/>
</dbReference>
<sequence>MIHPSPAADSVGNCNRNGSLLTVQSPKTREEKRREREREGKGELSEWVGLCGGDCSWRGVLPNWDKAIGIENGSLQQSMPLFLQYRRPSQNNETKHPKLRFIFFNVHVSLV</sequence>
<gene>
    <name evidence="2" type="ORF">TCM_001576</name>
</gene>
<evidence type="ECO:0000313" key="3">
    <source>
        <dbReference type="Proteomes" id="UP000026915"/>
    </source>
</evidence>
<dbReference type="EMBL" id="CM001879">
    <property type="protein sequence ID" value="EOX92660.1"/>
    <property type="molecule type" value="Genomic_DNA"/>
</dbReference>